<dbReference type="PROSITE" id="PS50850">
    <property type="entry name" value="MFS"/>
    <property type="match status" value="1"/>
</dbReference>
<feature type="transmembrane region" description="Helical" evidence="2">
    <location>
        <begin position="81"/>
        <end position="98"/>
    </location>
</feature>
<evidence type="ECO:0000259" key="3">
    <source>
        <dbReference type="PROSITE" id="PS50850"/>
    </source>
</evidence>
<keyword evidence="2" id="KW-0812">Transmembrane</keyword>
<dbReference type="PANTHER" id="PTHR23523:SF2">
    <property type="entry name" value="2-NITROIMIDAZOLE TRANSPORTER"/>
    <property type="match status" value="1"/>
</dbReference>
<gene>
    <name evidence="4" type="ORF">CV102_11615</name>
</gene>
<feature type="domain" description="Major facilitator superfamily (MFS) profile" evidence="3">
    <location>
        <begin position="14"/>
        <end position="427"/>
    </location>
</feature>
<dbReference type="AlphaFoldDB" id="A0A8J8Q2Z7"/>
<feature type="region of interest" description="Disordered" evidence="1">
    <location>
        <begin position="200"/>
        <end position="224"/>
    </location>
</feature>
<feature type="transmembrane region" description="Helical" evidence="2">
    <location>
        <begin position="368"/>
        <end position="389"/>
    </location>
</feature>
<dbReference type="InterPro" id="IPR052524">
    <property type="entry name" value="MFS_Cyanate_Porter"/>
</dbReference>
<feature type="transmembrane region" description="Helical" evidence="2">
    <location>
        <begin position="104"/>
        <end position="129"/>
    </location>
</feature>
<feature type="transmembrane region" description="Helical" evidence="2">
    <location>
        <begin position="141"/>
        <end position="159"/>
    </location>
</feature>
<reference evidence="4" key="1">
    <citation type="submission" date="2017-11" db="EMBL/GenBank/DDBJ databases">
        <authorList>
            <person name="Kajale S.C."/>
            <person name="Sharma A."/>
        </authorList>
    </citation>
    <scope>NUCLEOTIDE SEQUENCE</scope>
    <source>
        <strain evidence="4">LS1_42</strain>
    </source>
</reference>
<proteinExistence type="predicted"/>
<dbReference type="Pfam" id="PF07690">
    <property type="entry name" value="MFS_1"/>
    <property type="match status" value="1"/>
</dbReference>
<evidence type="ECO:0000313" key="4">
    <source>
        <dbReference type="EMBL" id="TYL38446.1"/>
    </source>
</evidence>
<dbReference type="Gene3D" id="1.20.1250.20">
    <property type="entry name" value="MFS general substrate transporter like domains"/>
    <property type="match status" value="1"/>
</dbReference>
<feature type="transmembrane region" description="Helical" evidence="2">
    <location>
        <begin position="286"/>
        <end position="302"/>
    </location>
</feature>
<name>A0A8J8Q2Z7_9EURY</name>
<dbReference type="SUPFAM" id="SSF103473">
    <property type="entry name" value="MFS general substrate transporter"/>
    <property type="match status" value="1"/>
</dbReference>
<feature type="transmembrane region" description="Helical" evidence="2">
    <location>
        <begin position="171"/>
        <end position="189"/>
    </location>
</feature>
<evidence type="ECO:0000313" key="5">
    <source>
        <dbReference type="Proteomes" id="UP000766904"/>
    </source>
</evidence>
<feature type="transmembrane region" description="Helical" evidence="2">
    <location>
        <begin position="401"/>
        <end position="422"/>
    </location>
</feature>
<dbReference type="InterPro" id="IPR020846">
    <property type="entry name" value="MFS_dom"/>
</dbReference>
<dbReference type="InterPro" id="IPR011701">
    <property type="entry name" value="MFS"/>
</dbReference>
<dbReference type="GO" id="GO:0022857">
    <property type="term" value="F:transmembrane transporter activity"/>
    <property type="evidence" value="ECO:0007669"/>
    <property type="project" value="InterPro"/>
</dbReference>
<sequence>MRGRVAERRTAYGLVTVATLSYTCLMFVWFSLPAYLSTIIAELELSGTQAGVVAGAVPLTYIPLALFSGLAVDRIGPGRSLAVGVVCYGLAQVGRSVATGFPSLLAFTLLIGVGATAVTFGLPKLVSVLFPADRTGLPSSIYLVGASAGTAAVFAIGRPTIGPWLGGWRPLFLWSGVVAIGYGFAWYLVARRLRVDERAAENDENERAGADERPNKNGTAGENGVDSELESIRRDLRLILTHRELQLVVVVGTMYLLASHGIQGWLPTVLESRGVSADRAGQTTGLFVAAYAVGIFAVPALADRYGARPAALMLCGGVFFVGVAGMTLAGSLGVVLLGSVVVAGIGVGGLSPLIRAIPPALEGIGSRLTGTAVGFIFAVGEIGGFLGPVLVGSLHDATGSYAPGLALIALAGLVVVLAGGALRRAAM</sequence>
<feature type="transmembrane region" description="Helical" evidence="2">
    <location>
        <begin position="309"/>
        <end position="329"/>
    </location>
</feature>
<dbReference type="InterPro" id="IPR036259">
    <property type="entry name" value="MFS_trans_sf"/>
</dbReference>
<accession>A0A8J8Q2Z7</accession>
<feature type="transmembrane region" description="Helical" evidence="2">
    <location>
        <begin position="12"/>
        <end position="32"/>
    </location>
</feature>
<feature type="transmembrane region" description="Helical" evidence="2">
    <location>
        <begin position="247"/>
        <end position="266"/>
    </location>
</feature>
<evidence type="ECO:0000256" key="1">
    <source>
        <dbReference type="SAM" id="MobiDB-lite"/>
    </source>
</evidence>
<dbReference type="EMBL" id="PHNJ01000005">
    <property type="protein sequence ID" value="TYL38446.1"/>
    <property type="molecule type" value="Genomic_DNA"/>
</dbReference>
<dbReference type="OrthoDB" id="268895at2157"/>
<dbReference type="RefSeq" id="WP_148858146.1">
    <property type="nucleotide sequence ID" value="NZ_PHNJ01000005.1"/>
</dbReference>
<comment type="caution">
    <text evidence="4">The sequence shown here is derived from an EMBL/GenBank/DDBJ whole genome shotgun (WGS) entry which is preliminary data.</text>
</comment>
<keyword evidence="2" id="KW-0472">Membrane</keyword>
<evidence type="ECO:0000256" key="2">
    <source>
        <dbReference type="SAM" id="Phobius"/>
    </source>
</evidence>
<dbReference type="PANTHER" id="PTHR23523">
    <property type="match status" value="1"/>
</dbReference>
<keyword evidence="5" id="KW-1185">Reference proteome</keyword>
<organism evidence="4 5">
    <name type="scientific">Natronococcus pandeyae</name>
    <dbReference type="NCBI Taxonomy" id="2055836"/>
    <lineage>
        <taxon>Archaea</taxon>
        <taxon>Methanobacteriati</taxon>
        <taxon>Methanobacteriota</taxon>
        <taxon>Stenosarchaea group</taxon>
        <taxon>Halobacteria</taxon>
        <taxon>Halobacteriales</taxon>
        <taxon>Natrialbaceae</taxon>
        <taxon>Natronococcus</taxon>
    </lineage>
</organism>
<keyword evidence="2" id="KW-1133">Transmembrane helix</keyword>
<feature type="transmembrane region" description="Helical" evidence="2">
    <location>
        <begin position="52"/>
        <end position="72"/>
    </location>
</feature>
<protein>
    <submittedName>
        <fullName evidence="4">MFS transporter</fullName>
    </submittedName>
</protein>
<feature type="compositionally biased region" description="Basic and acidic residues" evidence="1">
    <location>
        <begin position="200"/>
        <end position="215"/>
    </location>
</feature>
<feature type="transmembrane region" description="Helical" evidence="2">
    <location>
        <begin position="335"/>
        <end position="356"/>
    </location>
</feature>
<dbReference type="Proteomes" id="UP000766904">
    <property type="component" value="Unassembled WGS sequence"/>
</dbReference>